<dbReference type="PANTHER" id="PTHR42912">
    <property type="entry name" value="METHYLTRANSFERASE"/>
    <property type="match status" value="1"/>
</dbReference>
<protein>
    <submittedName>
        <fullName evidence="2">Methyltransferase domain-containing protein</fullName>
    </submittedName>
</protein>
<name>A0A1G8WCX6_9BACI</name>
<dbReference type="OrthoDB" id="9784101at2"/>
<keyword evidence="3" id="KW-1185">Reference proteome</keyword>
<keyword evidence="2" id="KW-0808">Transferase</keyword>
<dbReference type="RefSeq" id="WP_139184378.1">
    <property type="nucleotide sequence ID" value="NZ_FNFL01000001.1"/>
</dbReference>
<evidence type="ECO:0000313" key="2">
    <source>
        <dbReference type="EMBL" id="SDJ76073.1"/>
    </source>
</evidence>
<evidence type="ECO:0000259" key="1">
    <source>
        <dbReference type="Pfam" id="PF13649"/>
    </source>
</evidence>
<gene>
    <name evidence="2" type="ORF">SAMN05216243_0709</name>
</gene>
<dbReference type="SUPFAM" id="SSF53335">
    <property type="entry name" value="S-adenosyl-L-methionine-dependent methyltransferases"/>
    <property type="match status" value="1"/>
</dbReference>
<proteinExistence type="predicted"/>
<dbReference type="STRING" id="407036.SAMN05216243_0709"/>
<keyword evidence="2" id="KW-0489">Methyltransferase</keyword>
<dbReference type="Gene3D" id="3.40.50.150">
    <property type="entry name" value="Vaccinia Virus protein VP39"/>
    <property type="match status" value="1"/>
</dbReference>
<dbReference type="GO" id="GO:0008168">
    <property type="term" value="F:methyltransferase activity"/>
    <property type="evidence" value="ECO:0007669"/>
    <property type="project" value="UniProtKB-KW"/>
</dbReference>
<dbReference type="CDD" id="cd02440">
    <property type="entry name" value="AdoMet_MTases"/>
    <property type="match status" value="1"/>
</dbReference>
<dbReference type="Proteomes" id="UP000198694">
    <property type="component" value="Unassembled WGS sequence"/>
</dbReference>
<dbReference type="EMBL" id="FNFL01000001">
    <property type="protein sequence ID" value="SDJ76073.1"/>
    <property type="molecule type" value="Genomic_DNA"/>
</dbReference>
<sequence>MAGELFSYQKAEKLLDPQREEVVPIDQVIELLNLHGDEKVIDLGAGNGYLTLPIAKATKDRVLAVDIQQEMLEILADRAAEQGLENVDRMPSGIDYLNFPDGSFQRGVASFVLYEVDELGKAITEIHRVISEDGRLLIVEWEKSGDEEGPVMDERLPKEVLMEKLNDAGFSVTSGSMNSNVYYIVAEKEKAV</sequence>
<dbReference type="InterPro" id="IPR050508">
    <property type="entry name" value="Methyltransf_Superfamily"/>
</dbReference>
<reference evidence="2 3" key="1">
    <citation type="submission" date="2016-10" db="EMBL/GenBank/DDBJ databases">
        <authorList>
            <person name="de Groot N.N."/>
        </authorList>
    </citation>
    <scope>NUCLEOTIDE SEQUENCE [LARGE SCALE GENOMIC DNA]</scope>
    <source>
        <strain evidence="2 3">CGMCC 1.6502</strain>
    </source>
</reference>
<dbReference type="Pfam" id="PF13649">
    <property type="entry name" value="Methyltransf_25"/>
    <property type="match status" value="1"/>
</dbReference>
<dbReference type="AlphaFoldDB" id="A0A1G8WCX6"/>
<dbReference type="InterPro" id="IPR029063">
    <property type="entry name" value="SAM-dependent_MTases_sf"/>
</dbReference>
<organism evidence="2 3">
    <name type="scientific">Sediminibacillus albus</name>
    <dbReference type="NCBI Taxonomy" id="407036"/>
    <lineage>
        <taxon>Bacteria</taxon>
        <taxon>Bacillati</taxon>
        <taxon>Bacillota</taxon>
        <taxon>Bacilli</taxon>
        <taxon>Bacillales</taxon>
        <taxon>Bacillaceae</taxon>
        <taxon>Sediminibacillus</taxon>
    </lineage>
</organism>
<evidence type="ECO:0000313" key="3">
    <source>
        <dbReference type="Proteomes" id="UP000198694"/>
    </source>
</evidence>
<dbReference type="GO" id="GO:0032259">
    <property type="term" value="P:methylation"/>
    <property type="evidence" value="ECO:0007669"/>
    <property type="project" value="UniProtKB-KW"/>
</dbReference>
<dbReference type="InterPro" id="IPR041698">
    <property type="entry name" value="Methyltransf_25"/>
</dbReference>
<dbReference type="PANTHER" id="PTHR42912:SF93">
    <property type="entry name" value="N6-ADENOSINE-METHYLTRANSFERASE TMT1A"/>
    <property type="match status" value="1"/>
</dbReference>
<accession>A0A1G8WCX6</accession>
<feature type="domain" description="Methyltransferase" evidence="1">
    <location>
        <begin position="40"/>
        <end position="134"/>
    </location>
</feature>